<reference evidence="1" key="1">
    <citation type="journal article" date="2023" name="Microbiol Resour">
        <title>Genome Sequences of Rhodoplanes serenus and Two Thermotolerant Strains, Rhodoplanes tepidamans and 'Rhodoplanes cryptolactis,' Further Refine the Genus.</title>
        <authorList>
            <person name="Rayyan A.A."/>
            <person name="Kyndt J.A."/>
        </authorList>
    </citation>
    <scope>NUCLEOTIDE SEQUENCE</scope>
    <source>
        <strain evidence="1">DSM 9987</strain>
    </source>
</reference>
<dbReference type="Proteomes" id="UP001165652">
    <property type="component" value="Unassembled WGS sequence"/>
</dbReference>
<name>A0ABT5JHR1_RHOTP</name>
<comment type="caution">
    <text evidence="1">The sequence shown here is derived from an EMBL/GenBank/DDBJ whole genome shotgun (WGS) entry which is preliminary data.</text>
</comment>
<evidence type="ECO:0008006" key="3">
    <source>
        <dbReference type="Google" id="ProtNLM"/>
    </source>
</evidence>
<accession>A0ABT5JHR1</accession>
<evidence type="ECO:0000313" key="2">
    <source>
        <dbReference type="Proteomes" id="UP001165652"/>
    </source>
</evidence>
<protein>
    <recommendedName>
        <fullName evidence="3">DUF4760 domain-containing protein</fullName>
    </recommendedName>
</protein>
<dbReference type="RefSeq" id="WP_272779774.1">
    <property type="nucleotide sequence ID" value="NZ_JAQQLI010000056.1"/>
</dbReference>
<gene>
    <name evidence="1" type="ORF">PQJ73_24945</name>
</gene>
<dbReference type="EMBL" id="JAQQLI010000056">
    <property type="protein sequence ID" value="MDC7788943.1"/>
    <property type="molecule type" value="Genomic_DNA"/>
</dbReference>
<keyword evidence="2" id="KW-1185">Reference proteome</keyword>
<sequence>MSEHATWLDKADLLVKVVGFSATAFSLLITARQIENTNKWKRKEFANTSITKFFEEPLVRNALLMMDWRERLLVLSEEHKAMVGAPTIEYNEAMLVSALRKISKFSNKDVVIRDCFDNFFADVGRFNDLVESRIMDYSDFRPYFGYWSKIVLGETNHKSLTVIEAINFYIKTYFDERKIMKFLLSIK</sequence>
<proteinExistence type="predicted"/>
<evidence type="ECO:0000313" key="1">
    <source>
        <dbReference type="EMBL" id="MDC7788943.1"/>
    </source>
</evidence>
<organism evidence="1 2">
    <name type="scientific">Rhodoplanes tepidamans</name>
    <name type="common">Rhodoplanes cryptolactis</name>
    <dbReference type="NCBI Taxonomy" id="200616"/>
    <lineage>
        <taxon>Bacteria</taxon>
        <taxon>Pseudomonadati</taxon>
        <taxon>Pseudomonadota</taxon>
        <taxon>Alphaproteobacteria</taxon>
        <taxon>Hyphomicrobiales</taxon>
        <taxon>Nitrobacteraceae</taxon>
        <taxon>Rhodoplanes</taxon>
    </lineage>
</organism>
<reference evidence="1" key="2">
    <citation type="submission" date="2023-02" db="EMBL/GenBank/DDBJ databases">
        <authorList>
            <person name="Rayyan A."/>
            <person name="Meyer T."/>
            <person name="Kyndt J.A."/>
        </authorList>
    </citation>
    <scope>NUCLEOTIDE SEQUENCE</scope>
    <source>
        <strain evidence="1">DSM 9987</strain>
    </source>
</reference>